<feature type="region of interest" description="Disordered" evidence="5">
    <location>
        <begin position="494"/>
        <end position="542"/>
    </location>
</feature>
<dbReference type="RefSeq" id="XP_020435608.1">
    <property type="nucleotide sequence ID" value="XM_020574463.1"/>
</dbReference>
<dbReference type="OMA" id="QKLANCM"/>
<keyword evidence="8" id="KW-1185">Reference proteome</keyword>
<dbReference type="PROSITE" id="PS50913">
    <property type="entry name" value="GRIP"/>
    <property type="match status" value="1"/>
</dbReference>
<dbReference type="AlphaFoldDB" id="D3B523"/>
<evidence type="ECO:0000256" key="1">
    <source>
        <dbReference type="ARBA" id="ARBA00004555"/>
    </source>
</evidence>
<evidence type="ECO:0000256" key="3">
    <source>
        <dbReference type="ARBA" id="ARBA00023054"/>
    </source>
</evidence>
<evidence type="ECO:0000256" key="4">
    <source>
        <dbReference type="SAM" id="Coils"/>
    </source>
</evidence>
<dbReference type="Pfam" id="PF10375">
    <property type="entry name" value="GRAB"/>
    <property type="match status" value="1"/>
</dbReference>
<evidence type="ECO:0000259" key="6">
    <source>
        <dbReference type="PROSITE" id="PS50913"/>
    </source>
</evidence>
<feature type="region of interest" description="Disordered" evidence="5">
    <location>
        <begin position="263"/>
        <end position="282"/>
    </location>
</feature>
<dbReference type="GeneID" id="31359020"/>
<dbReference type="GO" id="GO:0005794">
    <property type="term" value="C:Golgi apparatus"/>
    <property type="evidence" value="ECO:0007669"/>
    <property type="project" value="UniProtKB-SubCell"/>
</dbReference>
<feature type="compositionally biased region" description="Low complexity" evidence="5">
    <location>
        <begin position="505"/>
        <end position="523"/>
    </location>
</feature>
<feature type="compositionally biased region" description="Basic and acidic residues" evidence="5">
    <location>
        <begin position="333"/>
        <end position="366"/>
    </location>
</feature>
<protein>
    <recommendedName>
        <fullName evidence="6">GRIP domain-containing protein</fullName>
    </recommendedName>
</protein>
<organism evidence="7 8">
    <name type="scientific">Heterostelium pallidum (strain ATCC 26659 / Pp 5 / PN500)</name>
    <name type="common">Cellular slime mold</name>
    <name type="synonym">Polysphondylium pallidum</name>
    <dbReference type="NCBI Taxonomy" id="670386"/>
    <lineage>
        <taxon>Eukaryota</taxon>
        <taxon>Amoebozoa</taxon>
        <taxon>Evosea</taxon>
        <taxon>Eumycetozoa</taxon>
        <taxon>Dictyostelia</taxon>
        <taxon>Acytosteliales</taxon>
        <taxon>Acytosteliaceae</taxon>
        <taxon>Heterostelium</taxon>
    </lineage>
</organism>
<dbReference type="EMBL" id="ADBJ01000014">
    <property type="protein sequence ID" value="EFA83491.1"/>
    <property type="molecule type" value="Genomic_DNA"/>
</dbReference>
<feature type="coiled-coil region" evidence="4">
    <location>
        <begin position="63"/>
        <end position="122"/>
    </location>
</feature>
<accession>D3B523</accession>
<dbReference type="GO" id="GO:0006888">
    <property type="term" value="P:endoplasmic reticulum to Golgi vesicle-mediated transport"/>
    <property type="evidence" value="ECO:0007669"/>
    <property type="project" value="TreeGrafter"/>
</dbReference>
<dbReference type="PANTHER" id="PTHR18921:SF2">
    <property type="entry name" value="THYROID RECEPTOR-INTERACTING PROTEIN 11"/>
    <property type="match status" value="1"/>
</dbReference>
<evidence type="ECO:0000256" key="5">
    <source>
        <dbReference type="SAM" id="MobiDB-lite"/>
    </source>
</evidence>
<feature type="region of interest" description="Disordered" evidence="5">
    <location>
        <begin position="1"/>
        <end position="26"/>
    </location>
</feature>
<dbReference type="PANTHER" id="PTHR18921">
    <property type="entry name" value="MYOSIN HEAVY CHAIN - RELATED"/>
    <property type="match status" value="1"/>
</dbReference>
<comment type="caution">
    <text evidence="7">The sequence shown here is derived from an EMBL/GenBank/DDBJ whole genome shotgun (WGS) entry which is preliminary data.</text>
</comment>
<dbReference type="GO" id="GO:0007030">
    <property type="term" value="P:Golgi organization"/>
    <property type="evidence" value="ECO:0007669"/>
    <property type="project" value="TreeGrafter"/>
</dbReference>
<evidence type="ECO:0000313" key="7">
    <source>
        <dbReference type="EMBL" id="EFA83491.1"/>
    </source>
</evidence>
<sequence length="574" mass="65292">MSNSQNNNNNNNNNNGSNHQGGGWFSSFSEQINQIKDVITNDSQDQYYDDDNINGDDDIEDQILMLRAEVNKYKLENEELEKRSLESEQRMASVTKEFSRLMSEKETELTDLRNINTNLKQTLMSPTTTTATATTTTTDSPQQHTIHNDLNGHSSLGLTLENENQMVFDDDNTNNNENDTLQSLQIKLKKQSENYQSQISTLQQLHQDKIYKLNHQIETLQQEIEHINEMNQTNNEQNDTLKKENDQLKEDIAKVNVILTEKEEKEKESEKQDINSNDNIDNSQLKKEIEQLNEELTKLRAEKVVGVDNNNNNSSDKQQELDIGTRAVPSRPGVDHTDGAGFRTPKDKRLTGRDCKTPERETRVRSIESQLPRGKRHHQADAADSQHQGEGISLSDMCLQEQESVDKRIVSKLFLTYFNVKGTKKLDVLELIAKILSFNDDEKVTIGLTKRQWSLIPFFGNGTTPTAEQNGEKSLTDMWIEFLLKEAETNNNNMNMNGGSDILMSQPTTPSTTPFSTPTKQQQHLMAPPPSPSTPYKQQQQQQPINNNYFSVTPNPNGKLKSTVIYDGDIKNNL</sequence>
<feature type="region of interest" description="Disordered" evidence="5">
    <location>
        <begin position="307"/>
        <end position="389"/>
    </location>
</feature>
<evidence type="ECO:0000313" key="8">
    <source>
        <dbReference type="Proteomes" id="UP000001396"/>
    </source>
</evidence>
<dbReference type="Proteomes" id="UP000001396">
    <property type="component" value="Unassembled WGS sequence"/>
</dbReference>
<dbReference type="InterPro" id="IPR019459">
    <property type="entry name" value="GRAB"/>
</dbReference>
<feature type="domain" description="GRIP" evidence="6">
    <location>
        <begin position="400"/>
        <end position="449"/>
    </location>
</feature>
<dbReference type="InParanoid" id="D3B523"/>
<proteinExistence type="predicted"/>
<name>D3B523_HETP5</name>
<dbReference type="InterPro" id="IPR000237">
    <property type="entry name" value="GRIP_dom"/>
</dbReference>
<evidence type="ECO:0000256" key="2">
    <source>
        <dbReference type="ARBA" id="ARBA00023034"/>
    </source>
</evidence>
<keyword evidence="2" id="KW-0333">Golgi apparatus</keyword>
<comment type="subcellular location">
    <subcellularLocation>
        <location evidence="1">Golgi apparatus</location>
    </subcellularLocation>
</comment>
<reference evidence="7 8" key="1">
    <citation type="journal article" date="2011" name="Genome Res.">
        <title>Phylogeny-wide analysis of social amoeba genomes highlights ancient origins for complex intercellular communication.</title>
        <authorList>
            <person name="Heidel A.J."/>
            <person name="Lawal H.M."/>
            <person name="Felder M."/>
            <person name="Schilde C."/>
            <person name="Helps N.R."/>
            <person name="Tunggal B."/>
            <person name="Rivero F."/>
            <person name="John U."/>
            <person name="Schleicher M."/>
            <person name="Eichinger L."/>
            <person name="Platzer M."/>
            <person name="Noegel A.A."/>
            <person name="Schaap P."/>
            <person name="Gloeckner G."/>
        </authorList>
    </citation>
    <scope>NUCLEOTIDE SEQUENCE [LARGE SCALE GENOMIC DNA]</scope>
    <source>
        <strain evidence="8">ATCC 26659 / Pp 5 / PN500</strain>
    </source>
</reference>
<keyword evidence="3 4" id="KW-0175">Coiled coil</keyword>
<feature type="compositionally biased region" description="Basic and acidic residues" evidence="5">
    <location>
        <begin position="263"/>
        <end position="273"/>
    </location>
</feature>
<dbReference type="GO" id="GO:0031267">
    <property type="term" value="F:small GTPase binding"/>
    <property type="evidence" value="ECO:0007669"/>
    <property type="project" value="TreeGrafter"/>
</dbReference>
<feature type="compositionally biased region" description="Low complexity" evidence="5">
    <location>
        <begin position="1"/>
        <end position="18"/>
    </location>
</feature>
<gene>
    <name evidence="7" type="ORF">PPL_03533</name>
</gene>